<protein>
    <submittedName>
        <fullName evidence="2">Alpha/beta hydrolase</fullName>
    </submittedName>
</protein>
<organism evidence="2 3">
    <name type="scientific">Mycolicibacterium septicum</name>
    <dbReference type="NCBI Taxonomy" id="98668"/>
    <lineage>
        <taxon>Bacteria</taxon>
        <taxon>Bacillati</taxon>
        <taxon>Actinomycetota</taxon>
        <taxon>Actinomycetes</taxon>
        <taxon>Mycobacteriales</taxon>
        <taxon>Mycobacteriaceae</taxon>
        <taxon>Mycolicibacterium</taxon>
    </lineage>
</organism>
<evidence type="ECO:0000259" key="1">
    <source>
        <dbReference type="Pfam" id="PF12697"/>
    </source>
</evidence>
<gene>
    <name evidence="2" type="ORF">ACK4CP_08335</name>
</gene>
<evidence type="ECO:0000313" key="3">
    <source>
        <dbReference type="Proteomes" id="UP001635817"/>
    </source>
</evidence>
<dbReference type="Gene3D" id="3.40.50.1820">
    <property type="entry name" value="alpha/beta hydrolase"/>
    <property type="match status" value="1"/>
</dbReference>
<dbReference type="GO" id="GO:0016787">
    <property type="term" value="F:hydrolase activity"/>
    <property type="evidence" value="ECO:0007669"/>
    <property type="project" value="UniProtKB-KW"/>
</dbReference>
<proteinExistence type="predicted"/>
<name>A0ABW9LSA9_9MYCO</name>
<dbReference type="InterPro" id="IPR029058">
    <property type="entry name" value="AB_hydrolase_fold"/>
</dbReference>
<dbReference type="Pfam" id="PF12697">
    <property type="entry name" value="Abhydrolase_6"/>
    <property type="match status" value="1"/>
</dbReference>
<dbReference type="SUPFAM" id="SSF53474">
    <property type="entry name" value="alpha/beta-Hydrolases"/>
    <property type="match status" value="1"/>
</dbReference>
<feature type="domain" description="AB hydrolase-1" evidence="1">
    <location>
        <begin position="41"/>
        <end position="217"/>
    </location>
</feature>
<comment type="caution">
    <text evidence="2">The sequence shown here is derived from an EMBL/GenBank/DDBJ whole genome shotgun (WGS) entry which is preliminary data.</text>
</comment>
<keyword evidence="3" id="KW-1185">Reference proteome</keyword>
<dbReference type="InterPro" id="IPR000073">
    <property type="entry name" value="AB_hydrolase_1"/>
</dbReference>
<evidence type="ECO:0000313" key="2">
    <source>
        <dbReference type="EMBL" id="MFN6550395.1"/>
    </source>
</evidence>
<dbReference type="Proteomes" id="UP001635817">
    <property type="component" value="Unassembled WGS sequence"/>
</dbReference>
<dbReference type="EMBL" id="JBKBDE010000002">
    <property type="protein sequence ID" value="MFN6550395.1"/>
    <property type="molecule type" value="Genomic_DNA"/>
</dbReference>
<accession>A0ABW9LSA9</accession>
<dbReference type="RefSeq" id="WP_409549224.1">
    <property type="nucleotide sequence ID" value="NZ_JBKBDE010000002.1"/>
</dbReference>
<keyword evidence="2" id="KW-0378">Hydrolase</keyword>
<sequence length="241" mass="25801">MINRRHLSLTTEATAGSSWPEWHLSGRLTMPDNPCRDELHILVHGAGADHRYWDWPMEPERYSYVAWAAERGIATLNLDRIGCGHSSRPPGREVTVSAQGDGIAQVIGAIRNGAITGVPEFSRIVLVGHSIGSVISGTSVADHGGPDALVLTGYLPVDGTAEMGDELFDFAFVPAVEGKPELAGLVDGDYLVPREGLGVDELRFWGPATDPAVMSFDGAIKVRRPRPNCATPRLPGPSFAA</sequence>
<reference evidence="2 3" key="1">
    <citation type="submission" date="2024-12" db="EMBL/GenBank/DDBJ databases">
        <title>The coexistence of Mycolicibacterium septicum and Mycolicibacterium nivoides in clinical samples.</title>
        <authorList>
            <person name="Wang C."/>
            <person name="Feng Y."/>
            <person name="Zong Z."/>
        </authorList>
    </citation>
    <scope>NUCLEOTIDE SEQUENCE [LARGE SCALE GENOMIC DNA]</scope>
    <source>
        <strain evidence="2 3">120310</strain>
    </source>
</reference>